<keyword evidence="2" id="KW-1185">Reference proteome</keyword>
<sequence>MCYVGKATKIFIFIVTVLVVLGLVLGFGLLRHSLQNSHKCSGDSCHSPSSPVLFPNPNPNSNPSPNPLNPGSSQPNPPSPELGSPTPPSPPSPNPSSNPPNPPSPVATTPPATPPPPIVNPSPPPTMLTSEPPPPPPQQQVIITGAPPPGSPSNLVLVSPDGQKSCERKKWRILRRVTKAYKSKVLCKCEGENPIQFISVWTGKEKNFRDRR</sequence>
<comment type="caution">
    <text evidence="1">The sequence shown here is derived from an EMBL/GenBank/DDBJ whole genome shotgun (WGS) entry which is preliminary data.</text>
</comment>
<evidence type="ECO:0000313" key="1">
    <source>
        <dbReference type="EMBL" id="KAJ4729974.1"/>
    </source>
</evidence>
<accession>A0ACC1Z3Y3</accession>
<protein>
    <submittedName>
        <fullName evidence="1">Proline-rich receptor-like protein kinase PERK2</fullName>
    </submittedName>
</protein>
<gene>
    <name evidence="1" type="ORF">OWV82_002670</name>
</gene>
<name>A0ACC1Z3Y3_MELAZ</name>
<reference evidence="1 2" key="1">
    <citation type="journal article" date="2023" name="Science">
        <title>Complex scaffold remodeling in plant triterpene biosynthesis.</title>
        <authorList>
            <person name="De La Pena R."/>
            <person name="Hodgson H."/>
            <person name="Liu J.C."/>
            <person name="Stephenson M.J."/>
            <person name="Martin A.C."/>
            <person name="Owen C."/>
            <person name="Harkess A."/>
            <person name="Leebens-Mack J."/>
            <person name="Jimenez L.E."/>
            <person name="Osbourn A."/>
            <person name="Sattely E.S."/>
        </authorList>
    </citation>
    <scope>NUCLEOTIDE SEQUENCE [LARGE SCALE GENOMIC DNA]</scope>
    <source>
        <strain evidence="2">cv. JPN11</strain>
        <tissue evidence="1">Leaf</tissue>
    </source>
</reference>
<proteinExistence type="predicted"/>
<evidence type="ECO:0000313" key="2">
    <source>
        <dbReference type="Proteomes" id="UP001164539"/>
    </source>
</evidence>
<dbReference type="EMBL" id="CM051394">
    <property type="protein sequence ID" value="KAJ4729974.1"/>
    <property type="molecule type" value="Genomic_DNA"/>
</dbReference>
<dbReference type="Proteomes" id="UP001164539">
    <property type="component" value="Chromosome 1"/>
</dbReference>
<organism evidence="1 2">
    <name type="scientific">Melia azedarach</name>
    <name type="common">Chinaberry tree</name>
    <dbReference type="NCBI Taxonomy" id="155640"/>
    <lineage>
        <taxon>Eukaryota</taxon>
        <taxon>Viridiplantae</taxon>
        <taxon>Streptophyta</taxon>
        <taxon>Embryophyta</taxon>
        <taxon>Tracheophyta</taxon>
        <taxon>Spermatophyta</taxon>
        <taxon>Magnoliopsida</taxon>
        <taxon>eudicotyledons</taxon>
        <taxon>Gunneridae</taxon>
        <taxon>Pentapetalae</taxon>
        <taxon>rosids</taxon>
        <taxon>malvids</taxon>
        <taxon>Sapindales</taxon>
        <taxon>Meliaceae</taxon>
        <taxon>Melia</taxon>
    </lineage>
</organism>